<gene>
    <name evidence="1" type="ORF">SI7747_UN021687</name>
</gene>
<dbReference type="Proteomes" id="UP001189122">
    <property type="component" value="Unassembled WGS sequence"/>
</dbReference>
<organism evidence="1 2">
    <name type="scientific">Spirodela intermedia</name>
    <name type="common">Intermediate duckweed</name>
    <dbReference type="NCBI Taxonomy" id="51605"/>
    <lineage>
        <taxon>Eukaryota</taxon>
        <taxon>Viridiplantae</taxon>
        <taxon>Streptophyta</taxon>
        <taxon>Embryophyta</taxon>
        <taxon>Tracheophyta</taxon>
        <taxon>Spermatophyta</taxon>
        <taxon>Magnoliopsida</taxon>
        <taxon>Liliopsida</taxon>
        <taxon>Araceae</taxon>
        <taxon>Lemnoideae</taxon>
        <taxon>Spirodela</taxon>
    </lineage>
</organism>
<protein>
    <submittedName>
        <fullName evidence="1">Uncharacterized protein</fullName>
    </submittedName>
</protein>
<name>A0ABN7EBR9_SPIIN</name>
<sequence length="31" mass="3916">MFYFSYLIETIIHSKLYFFTDFLLNLIFLDF</sequence>
<proteinExistence type="predicted"/>
<dbReference type="EMBL" id="CACRZD030000286">
    <property type="protein sequence ID" value="CAA6675345.1"/>
    <property type="molecule type" value="Genomic_DNA"/>
</dbReference>
<evidence type="ECO:0000313" key="2">
    <source>
        <dbReference type="Proteomes" id="UP001189122"/>
    </source>
</evidence>
<accession>A0ABN7EBR9</accession>
<reference evidence="2" key="1">
    <citation type="journal article" date="2020" name="Sci. Rep.">
        <title>Chromosome-scale genome assembly for the duckweed Spirodela intermedia, integrating cytogenetic maps, PacBio and Oxford Nanopore libraries.</title>
        <authorList>
            <person name="Hoang P.T.N."/>
            <person name="Fiebig A."/>
            <person name="Novak P."/>
            <person name="Macas J."/>
            <person name="Cao H.X."/>
            <person name="Stepanenko A."/>
            <person name="Chen G."/>
            <person name="Borisjuk N."/>
            <person name="Scholz U."/>
            <person name="Schubert I."/>
        </authorList>
    </citation>
    <scope>NUCLEOTIDE SEQUENCE [LARGE SCALE GENOMIC DNA]</scope>
</reference>
<keyword evidence="2" id="KW-1185">Reference proteome</keyword>
<evidence type="ECO:0000313" key="1">
    <source>
        <dbReference type="EMBL" id="CAA6675345.1"/>
    </source>
</evidence>
<comment type="caution">
    <text evidence="1">The sequence shown here is derived from an EMBL/GenBank/DDBJ whole genome shotgun (WGS) entry which is preliminary data.</text>
</comment>